<name>A0AAV5U8X3_9BILA</name>
<comment type="caution">
    <text evidence="2">The sequence shown here is derived from an EMBL/GenBank/DDBJ whole genome shotgun (WGS) entry which is preliminary data.</text>
</comment>
<organism evidence="2 3">
    <name type="scientific">Pristionchus entomophagus</name>
    <dbReference type="NCBI Taxonomy" id="358040"/>
    <lineage>
        <taxon>Eukaryota</taxon>
        <taxon>Metazoa</taxon>
        <taxon>Ecdysozoa</taxon>
        <taxon>Nematoda</taxon>
        <taxon>Chromadorea</taxon>
        <taxon>Rhabditida</taxon>
        <taxon>Rhabditina</taxon>
        <taxon>Diplogasteromorpha</taxon>
        <taxon>Diplogasteroidea</taxon>
        <taxon>Neodiplogasteridae</taxon>
        <taxon>Pristionchus</taxon>
    </lineage>
</organism>
<dbReference type="AlphaFoldDB" id="A0AAV5U8X3"/>
<reference evidence="2" key="1">
    <citation type="submission" date="2023-10" db="EMBL/GenBank/DDBJ databases">
        <title>Genome assembly of Pristionchus species.</title>
        <authorList>
            <person name="Yoshida K."/>
            <person name="Sommer R.J."/>
        </authorList>
    </citation>
    <scope>NUCLEOTIDE SEQUENCE</scope>
    <source>
        <strain evidence="2">RS0144</strain>
    </source>
</reference>
<sequence length="73" mass="7581">LAVLDPVVPVAEVAVVALVLQHLNLASDVLGQLGLQVGERALDHSSVVPGASVDRLAVLAPERDVQLLLSQLL</sequence>
<protein>
    <submittedName>
        <fullName evidence="2">Uncharacterized protein</fullName>
    </submittedName>
</protein>
<evidence type="ECO:0000313" key="1">
    <source>
        <dbReference type="EMBL" id="GMT02907.1"/>
    </source>
</evidence>
<proteinExistence type="predicted"/>
<feature type="non-terminal residue" evidence="2">
    <location>
        <position position="73"/>
    </location>
</feature>
<evidence type="ECO:0000313" key="2">
    <source>
        <dbReference type="EMBL" id="GMT02908.1"/>
    </source>
</evidence>
<dbReference type="EMBL" id="BTSX01000006">
    <property type="protein sequence ID" value="GMT02908.1"/>
    <property type="molecule type" value="Genomic_DNA"/>
</dbReference>
<gene>
    <name evidence="1" type="ORF">PENTCL1PPCAC_25081</name>
    <name evidence="2" type="ORF">PENTCL1PPCAC_25082</name>
</gene>
<dbReference type="EMBL" id="BTSX01000006">
    <property type="protein sequence ID" value="GMT02907.1"/>
    <property type="molecule type" value="Genomic_DNA"/>
</dbReference>
<accession>A0AAV5U8X3</accession>
<dbReference type="Proteomes" id="UP001432027">
    <property type="component" value="Unassembled WGS sequence"/>
</dbReference>
<evidence type="ECO:0000313" key="3">
    <source>
        <dbReference type="Proteomes" id="UP001432027"/>
    </source>
</evidence>
<keyword evidence="3" id="KW-1185">Reference proteome</keyword>
<feature type="non-terminal residue" evidence="2">
    <location>
        <position position="1"/>
    </location>
</feature>